<gene>
    <name evidence="3" type="ORF">CKO31_07880</name>
</gene>
<dbReference type="PANTHER" id="PTHR37483:SF1">
    <property type="entry name" value="UPF0125 PROTEIN RATB"/>
    <property type="match status" value="1"/>
</dbReference>
<proteinExistence type="inferred from homology"/>
<evidence type="ECO:0000256" key="2">
    <source>
        <dbReference type="HAMAP-Rule" id="MF_00460"/>
    </source>
</evidence>
<dbReference type="SUPFAM" id="SSF54285">
    <property type="entry name" value="MoaD/ThiS"/>
    <property type="match status" value="1"/>
</dbReference>
<protein>
    <recommendedName>
        <fullName evidence="2">UPF0125 protein CKO31_07880</fullName>
    </recommendedName>
</protein>
<sequence length="88" mass="10099">MHIGVAYADKFKRTWLTLDVPDDCTVREAIERAGLLQQYPDIDLDNQRVGIFGKLTKPDAKVQDGDRVEIYRPITADPETVPRRDQED</sequence>
<evidence type="ECO:0000313" key="4">
    <source>
        <dbReference type="Proteomes" id="UP000748752"/>
    </source>
</evidence>
<comment type="caution">
    <text evidence="3">The sequence shown here is derived from an EMBL/GenBank/DDBJ whole genome shotgun (WGS) entry which is preliminary data.</text>
</comment>
<dbReference type="RefSeq" id="WP_200235755.1">
    <property type="nucleotide sequence ID" value="NZ_NRRV01000014.1"/>
</dbReference>
<comment type="similarity">
    <text evidence="1 2">Belongs to the UPF0125 (RnfH) family.</text>
</comment>
<dbReference type="Pfam" id="PF03658">
    <property type="entry name" value="Ub-RnfH"/>
    <property type="match status" value="1"/>
</dbReference>
<dbReference type="Proteomes" id="UP000748752">
    <property type="component" value="Unassembled WGS sequence"/>
</dbReference>
<dbReference type="PANTHER" id="PTHR37483">
    <property type="entry name" value="UPF0125 PROTEIN RATB"/>
    <property type="match status" value="1"/>
</dbReference>
<dbReference type="HAMAP" id="MF_00460">
    <property type="entry name" value="UPF0125_RnfH"/>
    <property type="match status" value="1"/>
</dbReference>
<dbReference type="InterPro" id="IPR005346">
    <property type="entry name" value="RnfH"/>
</dbReference>
<dbReference type="InterPro" id="IPR016155">
    <property type="entry name" value="Mopterin_synth/thiamin_S_b"/>
</dbReference>
<dbReference type="NCBIfam" id="NF002490">
    <property type="entry name" value="PRK01777.1"/>
    <property type="match status" value="1"/>
</dbReference>
<dbReference type="InterPro" id="IPR037021">
    <property type="entry name" value="RnfH_sf"/>
</dbReference>
<keyword evidence="4" id="KW-1185">Reference proteome</keyword>
<evidence type="ECO:0000313" key="3">
    <source>
        <dbReference type="EMBL" id="MBK1630663.1"/>
    </source>
</evidence>
<reference evidence="3 4" key="1">
    <citation type="journal article" date="2020" name="Microorganisms">
        <title>Osmotic Adaptation and Compatible Solute Biosynthesis of Phototrophic Bacteria as Revealed from Genome Analyses.</title>
        <authorList>
            <person name="Imhoff J.F."/>
            <person name="Rahn T."/>
            <person name="Kunzel S."/>
            <person name="Keller A."/>
            <person name="Neulinger S.C."/>
        </authorList>
    </citation>
    <scope>NUCLEOTIDE SEQUENCE [LARGE SCALE GENOMIC DNA]</scope>
    <source>
        <strain evidence="3 4">DSM 6210</strain>
    </source>
</reference>
<organism evidence="3 4">
    <name type="scientific">Thiohalocapsa halophila</name>
    <dbReference type="NCBI Taxonomy" id="69359"/>
    <lineage>
        <taxon>Bacteria</taxon>
        <taxon>Pseudomonadati</taxon>
        <taxon>Pseudomonadota</taxon>
        <taxon>Gammaproteobacteria</taxon>
        <taxon>Chromatiales</taxon>
        <taxon>Chromatiaceae</taxon>
        <taxon>Thiohalocapsa</taxon>
    </lineage>
</organism>
<dbReference type="EMBL" id="NRRV01000014">
    <property type="protein sequence ID" value="MBK1630663.1"/>
    <property type="molecule type" value="Genomic_DNA"/>
</dbReference>
<dbReference type="Gene3D" id="3.10.20.280">
    <property type="entry name" value="RnfH-like"/>
    <property type="match status" value="1"/>
</dbReference>
<name>A0ABS1CFJ8_9GAMM</name>
<evidence type="ECO:0000256" key="1">
    <source>
        <dbReference type="ARBA" id="ARBA00010645"/>
    </source>
</evidence>
<accession>A0ABS1CFJ8</accession>